<comment type="caution">
    <text evidence="2">The sequence shown here is derived from an EMBL/GenBank/DDBJ whole genome shotgun (WGS) entry which is preliminary data.</text>
</comment>
<dbReference type="GO" id="GO:0005737">
    <property type="term" value="C:cytoplasm"/>
    <property type="evidence" value="ECO:0007669"/>
    <property type="project" value="TreeGrafter"/>
</dbReference>
<dbReference type="RefSeq" id="WP_109089789.1">
    <property type="nucleotide sequence ID" value="NZ_QEXO01000005.1"/>
</dbReference>
<dbReference type="InterPro" id="IPR004843">
    <property type="entry name" value="Calcineurin-like_PHP"/>
</dbReference>
<dbReference type="SUPFAM" id="SSF56300">
    <property type="entry name" value="Metallo-dependent phosphatases"/>
    <property type="match status" value="1"/>
</dbReference>
<name>A0A2U2BF24_ALCFA</name>
<dbReference type="InterPro" id="IPR029052">
    <property type="entry name" value="Metallo-depent_PP-like"/>
</dbReference>
<dbReference type="EMBL" id="QEXO01000005">
    <property type="protein sequence ID" value="PWE12609.1"/>
    <property type="molecule type" value="Genomic_DNA"/>
</dbReference>
<dbReference type="Pfam" id="PF00149">
    <property type="entry name" value="Metallophos"/>
    <property type="match status" value="1"/>
</dbReference>
<dbReference type="PANTHER" id="PTHR42850">
    <property type="entry name" value="METALLOPHOSPHOESTERASE"/>
    <property type="match status" value="1"/>
</dbReference>
<protein>
    <submittedName>
        <fullName evidence="2">Metallophosphoesterase</fullName>
    </submittedName>
</protein>
<dbReference type="STRING" id="511.UZ73_10915"/>
<reference evidence="2 3" key="1">
    <citation type="submission" date="2018-05" db="EMBL/GenBank/DDBJ databases">
        <title>Genome Sequence of an Efficient Indole-Degrading Bacterium, Alcaligenes sp.YBY.</title>
        <authorList>
            <person name="Yang B."/>
        </authorList>
    </citation>
    <scope>NUCLEOTIDE SEQUENCE [LARGE SCALE GENOMIC DNA]</scope>
    <source>
        <strain evidence="2 3">YBY</strain>
    </source>
</reference>
<accession>A0A2U2BF24</accession>
<feature type="domain" description="Calcineurin-like phosphoesterase" evidence="1">
    <location>
        <begin position="16"/>
        <end position="137"/>
    </location>
</feature>
<dbReference type="InterPro" id="IPR006186">
    <property type="entry name" value="Ser/Thr-sp_prot-phosphatase"/>
</dbReference>
<dbReference type="PRINTS" id="PR00114">
    <property type="entry name" value="STPHPHTASE"/>
</dbReference>
<dbReference type="Proteomes" id="UP000245216">
    <property type="component" value="Unassembled WGS sequence"/>
</dbReference>
<evidence type="ECO:0000313" key="2">
    <source>
        <dbReference type="EMBL" id="PWE12609.1"/>
    </source>
</evidence>
<dbReference type="PANTHER" id="PTHR42850:SF4">
    <property type="entry name" value="ZINC-DEPENDENT ENDOPOLYPHOSPHATASE"/>
    <property type="match status" value="1"/>
</dbReference>
<organism evidence="2 3">
    <name type="scientific">Alcaligenes faecalis</name>
    <dbReference type="NCBI Taxonomy" id="511"/>
    <lineage>
        <taxon>Bacteria</taxon>
        <taxon>Pseudomonadati</taxon>
        <taxon>Pseudomonadota</taxon>
        <taxon>Betaproteobacteria</taxon>
        <taxon>Burkholderiales</taxon>
        <taxon>Alcaligenaceae</taxon>
        <taxon>Alcaligenes</taxon>
    </lineage>
</organism>
<evidence type="ECO:0000313" key="3">
    <source>
        <dbReference type="Proteomes" id="UP000245216"/>
    </source>
</evidence>
<proteinExistence type="predicted"/>
<reference evidence="2 3" key="2">
    <citation type="submission" date="2018-05" db="EMBL/GenBank/DDBJ databases">
        <authorList>
            <person name="Lanie J.A."/>
            <person name="Ng W.-L."/>
            <person name="Kazmierczak K.M."/>
            <person name="Andrzejewski T.M."/>
            <person name="Davidsen T.M."/>
            <person name="Wayne K.J."/>
            <person name="Tettelin H."/>
            <person name="Glass J.I."/>
            <person name="Rusch D."/>
            <person name="Podicherti R."/>
            <person name="Tsui H.-C.T."/>
            <person name="Winkler M.E."/>
        </authorList>
    </citation>
    <scope>NUCLEOTIDE SEQUENCE [LARGE SCALE GENOMIC DNA]</scope>
    <source>
        <strain evidence="2 3">YBY</strain>
    </source>
</reference>
<gene>
    <name evidence="2" type="ORF">DF183_17700</name>
</gene>
<dbReference type="AlphaFoldDB" id="A0A2U2BF24"/>
<dbReference type="Gene3D" id="3.60.21.10">
    <property type="match status" value="1"/>
</dbReference>
<dbReference type="InterPro" id="IPR050126">
    <property type="entry name" value="Ap4A_hydrolase"/>
</dbReference>
<sequence>MPNFLVQPLPAGSLDIIGDVHGELQALQQLIQNLGYQEDGSHPEQRSLIFVGDYCDRGPNSPAVIEYLKSLINNNKAKGILGNHEINLLIDDAKDGSGWYFDQRYQSDLKNYSPFKRAKPQNRDEIRKFLSLLPIALERSDLRIVHAAWNNPAIGAIRSVKSEDFLDFFFECERKADNYAEKKGILNKYLAAKQEWKEKIEDPKALMPLLQAYIDYDLVKNDFNPIRLLTSGTEGPADRPFFAGNRWRFSDRTPWWNSYQDDIPVVFGHYWRQLFPQPTAKMSKYSLLFKDIDPFSWHGAKKNTFCVDFSVGARWRDRRKDQAPEDSAFHLAALRWPEKIIMTDTGFTQPTR</sequence>
<dbReference type="GO" id="GO:0016791">
    <property type="term" value="F:phosphatase activity"/>
    <property type="evidence" value="ECO:0007669"/>
    <property type="project" value="TreeGrafter"/>
</dbReference>
<evidence type="ECO:0000259" key="1">
    <source>
        <dbReference type="Pfam" id="PF00149"/>
    </source>
</evidence>